<protein>
    <submittedName>
        <fullName evidence="2">Uncharacterized protein</fullName>
    </submittedName>
</protein>
<feature type="non-terminal residue" evidence="2">
    <location>
        <position position="1"/>
    </location>
</feature>
<dbReference type="Gene3D" id="3.40.50.1110">
    <property type="entry name" value="SGNH hydrolase"/>
    <property type="match status" value="1"/>
</dbReference>
<dbReference type="InterPro" id="IPR036514">
    <property type="entry name" value="SGNH_hydro_sf"/>
</dbReference>
<comment type="caution">
    <text evidence="2">The sequence shown here is derived from an EMBL/GenBank/DDBJ whole genome shotgun (WGS) entry which is preliminary data.</text>
</comment>
<keyword evidence="3" id="KW-1185">Reference proteome</keyword>
<evidence type="ECO:0000313" key="3">
    <source>
        <dbReference type="Proteomes" id="UP001188597"/>
    </source>
</evidence>
<name>A0AA88VQR0_9ASTE</name>
<proteinExistence type="predicted"/>
<feature type="region of interest" description="Disordered" evidence="1">
    <location>
        <begin position="1"/>
        <end position="22"/>
    </location>
</feature>
<dbReference type="EMBL" id="JAVXUP010001381">
    <property type="protein sequence ID" value="KAK3012397.1"/>
    <property type="molecule type" value="Genomic_DNA"/>
</dbReference>
<dbReference type="AlphaFoldDB" id="A0AA88VQR0"/>
<organism evidence="2 3">
    <name type="scientific">Escallonia herrerae</name>
    <dbReference type="NCBI Taxonomy" id="1293975"/>
    <lineage>
        <taxon>Eukaryota</taxon>
        <taxon>Viridiplantae</taxon>
        <taxon>Streptophyta</taxon>
        <taxon>Embryophyta</taxon>
        <taxon>Tracheophyta</taxon>
        <taxon>Spermatophyta</taxon>
        <taxon>Magnoliopsida</taxon>
        <taxon>eudicotyledons</taxon>
        <taxon>Gunneridae</taxon>
        <taxon>Pentapetalae</taxon>
        <taxon>asterids</taxon>
        <taxon>campanulids</taxon>
        <taxon>Escalloniales</taxon>
        <taxon>Escalloniaceae</taxon>
        <taxon>Escallonia</taxon>
    </lineage>
</organism>
<evidence type="ECO:0000313" key="2">
    <source>
        <dbReference type="EMBL" id="KAK3012397.1"/>
    </source>
</evidence>
<evidence type="ECO:0000256" key="1">
    <source>
        <dbReference type="SAM" id="MobiDB-lite"/>
    </source>
</evidence>
<accession>A0AA88VQR0</accession>
<dbReference type="Proteomes" id="UP001188597">
    <property type="component" value="Unassembled WGS sequence"/>
</dbReference>
<gene>
    <name evidence="2" type="ORF">RJ639_010562</name>
</gene>
<reference evidence="2" key="1">
    <citation type="submission" date="2022-12" db="EMBL/GenBank/DDBJ databases">
        <title>Draft genome assemblies for two species of Escallonia (Escalloniales).</title>
        <authorList>
            <person name="Chanderbali A."/>
            <person name="Dervinis C."/>
            <person name="Anghel I."/>
            <person name="Soltis D."/>
            <person name="Soltis P."/>
            <person name="Zapata F."/>
        </authorList>
    </citation>
    <scope>NUCLEOTIDE SEQUENCE</scope>
    <source>
        <strain evidence="2">UCBG64.0493</strain>
        <tissue evidence="2">Leaf</tissue>
    </source>
</reference>
<feature type="compositionally biased region" description="Polar residues" evidence="1">
    <location>
        <begin position="1"/>
        <end position="13"/>
    </location>
</feature>
<sequence length="72" mass="7783">MDSFLKNSHNKSAGMSHENGASGCIPGLAPCLNTDEYYFWDGFHLIEAVYSVIAARCVSGTGVCIPMNIQEL</sequence>